<dbReference type="EMBL" id="JBHSSE010000016">
    <property type="protein sequence ID" value="MFC6201568.1"/>
    <property type="molecule type" value="Genomic_DNA"/>
</dbReference>
<keyword evidence="3" id="KW-1185">Reference proteome</keyword>
<dbReference type="RefSeq" id="WP_137615203.1">
    <property type="nucleotide sequence ID" value="NZ_BJDI01000002.1"/>
</dbReference>
<gene>
    <name evidence="2" type="ORF">ACFP1L_06750</name>
</gene>
<comment type="caution">
    <text evidence="2">The sequence shown here is derived from an EMBL/GenBank/DDBJ whole genome shotgun (WGS) entry which is preliminary data.</text>
</comment>
<protein>
    <recommendedName>
        <fullName evidence="4">Immunity protein</fullName>
    </recommendedName>
</protein>
<organism evidence="2 3">
    <name type="scientific">Lactiplantibacillus nangangensis</name>
    <dbReference type="NCBI Taxonomy" id="2559917"/>
    <lineage>
        <taxon>Bacteria</taxon>
        <taxon>Bacillati</taxon>
        <taxon>Bacillota</taxon>
        <taxon>Bacilli</taxon>
        <taxon>Lactobacillales</taxon>
        <taxon>Lactobacillaceae</taxon>
        <taxon>Lactiplantibacillus</taxon>
    </lineage>
</organism>
<reference evidence="3" key="1">
    <citation type="journal article" date="2019" name="Int. J. Syst. Evol. Microbiol.">
        <title>The Global Catalogue of Microorganisms (GCM) 10K type strain sequencing project: providing services to taxonomists for standard genome sequencing and annotation.</title>
        <authorList>
            <consortium name="The Broad Institute Genomics Platform"/>
            <consortium name="The Broad Institute Genome Sequencing Center for Infectious Disease"/>
            <person name="Wu L."/>
            <person name="Ma J."/>
        </authorList>
    </citation>
    <scope>NUCLEOTIDE SEQUENCE [LARGE SCALE GENOMIC DNA]</scope>
    <source>
        <strain evidence="3">CCM 8930</strain>
    </source>
</reference>
<feature type="transmembrane region" description="Helical" evidence="1">
    <location>
        <begin position="43"/>
        <end position="67"/>
    </location>
</feature>
<sequence length="71" mass="7775">MSNLFFQLMIGLGVMALGGYQIWASQRYFKQLKVSGTAATSNFVGLAVWAGFIFGIILILGGVQFLFGMYN</sequence>
<evidence type="ECO:0008006" key="4">
    <source>
        <dbReference type="Google" id="ProtNLM"/>
    </source>
</evidence>
<keyword evidence="1" id="KW-0472">Membrane</keyword>
<proteinExistence type="predicted"/>
<name>A0ABW1SJ54_9LACO</name>
<feature type="transmembrane region" description="Helical" evidence="1">
    <location>
        <begin position="6"/>
        <end position="23"/>
    </location>
</feature>
<accession>A0ABW1SJ54</accession>
<keyword evidence="1" id="KW-0812">Transmembrane</keyword>
<evidence type="ECO:0000313" key="2">
    <source>
        <dbReference type="EMBL" id="MFC6201568.1"/>
    </source>
</evidence>
<dbReference type="Proteomes" id="UP001596171">
    <property type="component" value="Unassembled WGS sequence"/>
</dbReference>
<evidence type="ECO:0000313" key="3">
    <source>
        <dbReference type="Proteomes" id="UP001596171"/>
    </source>
</evidence>
<keyword evidence="1" id="KW-1133">Transmembrane helix</keyword>
<evidence type="ECO:0000256" key="1">
    <source>
        <dbReference type="SAM" id="Phobius"/>
    </source>
</evidence>